<dbReference type="PANTHER" id="PTHR48081">
    <property type="entry name" value="AB HYDROLASE SUPERFAMILY PROTEIN C4A8.06C"/>
    <property type="match status" value="1"/>
</dbReference>
<feature type="domain" description="Alpha/beta hydrolase fold-3" evidence="2">
    <location>
        <begin position="338"/>
        <end position="537"/>
    </location>
</feature>
<dbReference type="Pfam" id="PF07859">
    <property type="entry name" value="Abhydrolase_3"/>
    <property type="match status" value="1"/>
</dbReference>
<reference evidence="4 5" key="1">
    <citation type="submission" date="2015-11" db="EMBL/GenBank/DDBJ databases">
        <title>Draft Genome Sequence of the Type Strain Trueperella bernardiae LCDC 89-0504T, Isolated from Blood Culture.</title>
        <authorList>
            <person name="Bernier A.-M."/>
            <person name="Bernard K."/>
        </authorList>
    </citation>
    <scope>NUCLEOTIDE SEQUENCE [LARGE SCALE GENOMIC DNA]</scope>
    <source>
        <strain evidence="4 5">LCDC 89-0504</strain>
    </source>
</reference>
<dbReference type="Proteomes" id="UP000054404">
    <property type="component" value="Unassembled WGS sequence"/>
</dbReference>
<evidence type="ECO:0000256" key="1">
    <source>
        <dbReference type="ARBA" id="ARBA00022801"/>
    </source>
</evidence>
<evidence type="ECO:0000313" key="4">
    <source>
        <dbReference type="EMBL" id="KTF03636.1"/>
    </source>
</evidence>
<name>A0A0W1KHZ6_9ACTO</name>
<dbReference type="AlphaFoldDB" id="A0A0W1KHZ6"/>
<gene>
    <name evidence="4" type="primary">nlhH</name>
    <name evidence="4" type="ORF">AQZ59_01424</name>
</gene>
<dbReference type="PRINTS" id="PR00111">
    <property type="entry name" value="ABHYDROLASE"/>
</dbReference>
<evidence type="ECO:0000259" key="3">
    <source>
        <dbReference type="Pfam" id="PF12146"/>
    </source>
</evidence>
<feature type="domain" description="Serine aminopeptidase S33" evidence="3">
    <location>
        <begin position="14"/>
        <end position="245"/>
    </location>
</feature>
<dbReference type="InterPro" id="IPR022742">
    <property type="entry name" value="Hydrolase_4"/>
</dbReference>
<comment type="caution">
    <text evidence="4">The sequence shown here is derived from an EMBL/GenBank/DDBJ whole genome shotgun (WGS) entry which is preliminary data.</text>
</comment>
<dbReference type="OrthoDB" id="8444301at2"/>
<dbReference type="PATRIC" id="fig|59561.3.peg.1416"/>
<dbReference type="STRING" id="59561.AQZ59_01424"/>
<dbReference type="InterPro" id="IPR050300">
    <property type="entry name" value="GDXG_lipolytic_enzyme"/>
</dbReference>
<dbReference type="InterPro" id="IPR000073">
    <property type="entry name" value="AB_hydrolase_1"/>
</dbReference>
<evidence type="ECO:0000259" key="2">
    <source>
        <dbReference type="Pfam" id="PF07859"/>
    </source>
</evidence>
<proteinExistence type="predicted"/>
<protein>
    <submittedName>
        <fullName evidence="4">Carboxylesterase NlhH</fullName>
        <ecNumber evidence="4">3.1.1.1</ecNumber>
    </submittedName>
</protein>
<evidence type="ECO:0000313" key="5">
    <source>
        <dbReference type="Proteomes" id="UP000054404"/>
    </source>
</evidence>
<dbReference type="SUPFAM" id="SSF53474">
    <property type="entry name" value="alpha/beta-Hydrolases"/>
    <property type="match status" value="2"/>
</dbReference>
<dbReference type="InterPro" id="IPR013094">
    <property type="entry name" value="AB_hydrolase_3"/>
</dbReference>
<organism evidence="4 5">
    <name type="scientific">Trueperella bernardiae</name>
    <dbReference type="NCBI Taxonomy" id="59561"/>
    <lineage>
        <taxon>Bacteria</taxon>
        <taxon>Bacillati</taxon>
        <taxon>Actinomycetota</taxon>
        <taxon>Actinomycetes</taxon>
        <taxon>Actinomycetales</taxon>
        <taxon>Actinomycetaceae</taxon>
        <taxon>Trueperella</taxon>
    </lineage>
</organism>
<dbReference type="GO" id="GO:0106435">
    <property type="term" value="F:carboxylesterase activity"/>
    <property type="evidence" value="ECO:0007669"/>
    <property type="project" value="UniProtKB-EC"/>
</dbReference>
<keyword evidence="1 4" id="KW-0378">Hydrolase</keyword>
<dbReference type="PANTHER" id="PTHR48081:SF8">
    <property type="entry name" value="ALPHA_BETA HYDROLASE FOLD-3 DOMAIN-CONTAINING PROTEIN-RELATED"/>
    <property type="match status" value="1"/>
</dbReference>
<dbReference type="Pfam" id="PF12146">
    <property type="entry name" value="Hydrolase_4"/>
    <property type="match status" value="1"/>
</dbReference>
<dbReference type="EC" id="3.1.1.1" evidence="4"/>
<dbReference type="Gene3D" id="3.40.50.1820">
    <property type="entry name" value="alpha/beta hydrolase"/>
    <property type="match status" value="2"/>
</dbReference>
<dbReference type="EMBL" id="LNIZ01000007">
    <property type="protein sequence ID" value="KTF03636.1"/>
    <property type="molecule type" value="Genomic_DNA"/>
</dbReference>
<sequence>MISNAASYSVSGREERGVIVALHGVTDNAAALSSISRRWGTEWRVYLVDALGHGLSRRFHDDDLADPFTALVAAARAVVIDAARHAVSRKVVLMGHSMGGAIAAAIAREVPDLVQALVLEDPALLTDTQRQAYADTARERVVHQDAVTADPSRAIAELKVSYPAWPAAEYGAWAQGKAQVDRRFLATGVVSGRGRELLAELAVPTLLLTGDGGDVLFGAAGLAQAEALANPHLSTALIPDATHTVRRDRPKEFYQVVNEFLGRHGQDPQPAPYIADELASVLDTTPSQDMARYHVVRRQGEDAFGGASPGAGVTVETVVVGEVPLRCLRGDGEPTAAVLSIHGGGYVAGEARFDDARNADLVELFGGAVVASPDYRLAPEYPWPAGATDCADALRYLAQTYPGLPLYVLGDSAGAGLAQQAIALLAESGEPVRIERAFLLEPCLEPGMDTGSFATYRDGPIWTREASAASWRHYLGDPRVTPPYVPSRRAAALMPPTFIVVNPADPLRDEGLRLAQDLADAGVPVELHMFPGTFHGALSVPSSRTWHRVKEAMRAFLATPMG</sequence>
<dbReference type="InterPro" id="IPR029058">
    <property type="entry name" value="AB_hydrolase_fold"/>
</dbReference>
<keyword evidence="5" id="KW-1185">Reference proteome</keyword>
<dbReference type="RefSeq" id="WP_062613961.1">
    <property type="nucleotide sequence ID" value="NZ_LNIZ01000007.1"/>
</dbReference>
<accession>A0A0W1KHZ6</accession>